<organism evidence="1 2">
    <name type="scientific">Dryococelus australis</name>
    <dbReference type="NCBI Taxonomy" id="614101"/>
    <lineage>
        <taxon>Eukaryota</taxon>
        <taxon>Metazoa</taxon>
        <taxon>Ecdysozoa</taxon>
        <taxon>Arthropoda</taxon>
        <taxon>Hexapoda</taxon>
        <taxon>Insecta</taxon>
        <taxon>Pterygota</taxon>
        <taxon>Neoptera</taxon>
        <taxon>Polyneoptera</taxon>
        <taxon>Phasmatodea</taxon>
        <taxon>Verophasmatodea</taxon>
        <taxon>Anareolatae</taxon>
        <taxon>Phasmatidae</taxon>
        <taxon>Eurycanthinae</taxon>
        <taxon>Dryococelus</taxon>
    </lineage>
</organism>
<accession>A0ABQ9HAP8</accession>
<comment type="caution">
    <text evidence="1">The sequence shown here is derived from an EMBL/GenBank/DDBJ whole genome shotgun (WGS) entry which is preliminary data.</text>
</comment>
<keyword evidence="2" id="KW-1185">Reference proteome</keyword>
<protein>
    <submittedName>
        <fullName evidence="1">Uncharacterized protein</fullName>
    </submittedName>
</protein>
<evidence type="ECO:0000313" key="2">
    <source>
        <dbReference type="Proteomes" id="UP001159363"/>
    </source>
</evidence>
<sequence length="284" mass="31756">MTDGNLQLVENYIDDTTSPTGVIEQRNSPANRVNTIDDEEEDFYGFDEKTWATTAAYLVYLQDALQDLENKMVLHIVYIDNQSAVNMAESFENSKRSRHIDIKMHFLKAVVATKLLILKYEICPVYIHIFPCQYAPVSYSKGAMMVEWLDCSPPTKANRVYSPAGPHRDFRKWELCWTMLLMSARYLASAYQTKGICVVCASTTHLFRQSMRRAKEKSSAMVASTPTTTAAITPAATLLSPSPISTSVCSVVSQLSGSSVTRAQLLCNFHHDSSTICSFHPIIS</sequence>
<proteinExistence type="predicted"/>
<dbReference type="Proteomes" id="UP001159363">
    <property type="component" value="Chromosome 5"/>
</dbReference>
<reference evidence="1 2" key="1">
    <citation type="submission" date="2023-02" db="EMBL/GenBank/DDBJ databases">
        <title>LHISI_Scaffold_Assembly.</title>
        <authorList>
            <person name="Stuart O.P."/>
            <person name="Cleave R."/>
            <person name="Magrath M.J.L."/>
            <person name="Mikheyev A.S."/>
        </authorList>
    </citation>
    <scope>NUCLEOTIDE SEQUENCE [LARGE SCALE GENOMIC DNA]</scope>
    <source>
        <strain evidence="1">Daus_M_001</strain>
        <tissue evidence="1">Leg muscle</tissue>
    </source>
</reference>
<gene>
    <name evidence="1" type="ORF">PR048_017764</name>
</gene>
<dbReference type="EMBL" id="JARBHB010000006">
    <property type="protein sequence ID" value="KAJ8881286.1"/>
    <property type="molecule type" value="Genomic_DNA"/>
</dbReference>
<name>A0ABQ9HAP8_9NEOP</name>
<evidence type="ECO:0000313" key="1">
    <source>
        <dbReference type="EMBL" id="KAJ8881286.1"/>
    </source>
</evidence>